<reference evidence="1 2" key="2">
    <citation type="journal article" date="2019" name="G3 (Bethesda)">
        <title>Hybrid Assembly of the Genome of the Entomopathogenic Nematode Steinernema carpocapsae Identifies the X-Chromosome.</title>
        <authorList>
            <person name="Serra L."/>
            <person name="Macchietto M."/>
            <person name="Macias-Munoz A."/>
            <person name="McGill C.J."/>
            <person name="Rodriguez I.M."/>
            <person name="Rodriguez B."/>
            <person name="Murad R."/>
            <person name="Mortazavi A."/>
        </authorList>
    </citation>
    <scope>NUCLEOTIDE SEQUENCE [LARGE SCALE GENOMIC DNA]</scope>
    <source>
        <strain evidence="1 2">ALL</strain>
    </source>
</reference>
<gene>
    <name evidence="1" type="ORF">L596_007226</name>
</gene>
<dbReference type="OrthoDB" id="18740at2759"/>
<evidence type="ECO:0000313" key="2">
    <source>
        <dbReference type="Proteomes" id="UP000298663"/>
    </source>
</evidence>
<organism evidence="1 2">
    <name type="scientific">Steinernema carpocapsae</name>
    <name type="common">Entomopathogenic nematode</name>
    <dbReference type="NCBI Taxonomy" id="34508"/>
    <lineage>
        <taxon>Eukaryota</taxon>
        <taxon>Metazoa</taxon>
        <taxon>Ecdysozoa</taxon>
        <taxon>Nematoda</taxon>
        <taxon>Chromadorea</taxon>
        <taxon>Rhabditida</taxon>
        <taxon>Tylenchina</taxon>
        <taxon>Panagrolaimomorpha</taxon>
        <taxon>Strongyloidoidea</taxon>
        <taxon>Steinernematidae</taxon>
        <taxon>Steinernema</taxon>
    </lineage>
</organism>
<dbReference type="AlphaFoldDB" id="A0A4U5P9N0"/>
<evidence type="ECO:0000313" key="1">
    <source>
        <dbReference type="EMBL" id="TKR92604.1"/>
    </source>
</evidence>
<sequence length="76" mass="8592">MLHFFQADLSRNLIPGNRESIARSLFSRANVYAPKAISQSLASTICRSTLSLFAFLRSSSHFTASSCHFNKQIFRH</sequence>
<name>A0A4U5P9N0_STECR</name>
<dbReference type="Proteomes" id="UP000298663">
    <property type="component" value="Unassembled WGS sequence"/>
</dbReference>
<reference evidence="1 2" key="1">
    <citation type="journal article" date="2015" name="Genome Biol.">
        <title>Comparative genomics of Steinernema reveals deeply conserved gene regulatory networks.</title>
        <authorList>
            <person name="Dillman A.R."/>
            <person name="Macchietto M."/>
            <person name="Porter C.F."/>
            <person name="Rogers A."/>
            <person name="Williams B."/>
            <person name="Antoshechkin I."/>
            <person name="Lee M.M."/>
            <person name="Goodwin Z."/>
            <person name="Lu X."/>
            <person name="Lewis E.E."/>
            <person name="Goodrich-Blair H."/>
            <person name="Stock S.P."/>
            <person name="Adams B.J."/>
            <person name="Sternberg P.W."/>
            <person name="Mortazavi A."/>
        </authorList>
    </citation>
    <scope>NUCLEOTIDE SEQUENCE [LARGE SCALE GENOMIC DNA]</scope>
    <source>
        <strain evidence="1 2">ALL</strain>
    </source>
</reference>
<protein>
    <submittedName>
        <fullName evidence="1">Uncharacterized protein</fullName>
    </submittedName>
</protein>
<dbReference type="EMBL" id="AZBU02000002">
    <property type="protein sequence ID" value="TKR92604.1"/>
    <property type="molecule type" value="Genomic_DNA"/>
</dbReference>
<accession>A0A4U5P9N0</accession>
<keyword evidence="2" id="KW-1185">Reference proteome</keyword>
<comment type="caution">
    <text evidence="1">The sequence shown here is derived from an EMBL/GenBank/DDBJ whole genome shotgun (WGS) entry which is preliminary data.</text>
</comment>
<proteinExistence type="predicted"/>